<evidence type="ECO:0000256" key="2">
    <source>
        <dbReference type="ARBA" id="ARBA00004922"/>
    </source>
</evidence>
<keyword evidence="4 10" id="KW-0808">Transferase</keyword>
<evidence type="ECO:0000256" key="4">
    <source>
        <dbReference type="ARBA" id="ARBA00022679"/>
    </source>
</evidence>
<evidence type="ECO:0000256" key="1">
    <source>
        <dbReference type="ARBA" id="ARBA00004323"/>
    </source>
</evidence>
<keyword evidence="11" id="KW-1185">Reference proteome</keyword>
<evidence type="ECO:0000256" key="6">
    <source>
        <dbReference type="ARBA" id="ARBA00022968"/>
    </source>
</evidence>
<reference evidence="10" key="1">
    <citation type="journal article" date="2021" name="J Fungi (Basel)">
        <title>Virulence traits and population genomics of the black yeast Aureobasidium melanogenum.</title>
        <authorList>
            <person name="Cernosa A."/>
            <person name="Sun X."/>
            <person name="Gostincar C."/>
            <person name="Fang C."/>
            <person name="Gunde-Cimerman N."/>
            <person name="Song Z."/>
        </authorList>
    </citation>
    <scope>NUCLEOTIDE SEQUENCE</scope>
    <source>
        <strain evidence="10">EXF-9298</strain>
    </source>
</reference>
<keyword evidence="6" id="KW-0735">Signal-anchor</keyword>
<comment type="pathway">
    <text evidence="2">Protein modification; protein glycosylation.</text>
</comment>
<dbReference type="PANTHER" id="PTHR31646">
    <property type="entry name" value="ALPHA-1,2-MANNOSYLTRANSFERASE MNN2"/>
    <property type="match status" value="1"/>
</dbReference>
<dbReference type="Pfam" id="PF11051">
    <property type="entry name" value="Mannosyl_trans3"/>
    <property type="match status" value="2"/>
</dbReference>
<dbReference type="PANTHER" id="PTHR31646:SF1">
    <property type="entry name" value="ALPHA-1,2-MANNOSYLTRANSFERASE MNN2"/>
    <property type="match status" value="1"/>
</dbReference>
<comment type="subcellular location">
    <subcellularLocation>
        <location evidence="1">Golgi apparatus membrane</location>
        <topology evidence="1">Single-pass type II membrane protein</topology>
    </subcellularLocation>
</comment>
<proteinExistence type="inferred from homology"/>
<evidence type="ECO:0000256" key="7">
    <source>
        <dbReference type="ARBA" id="ARBA00022989"/>
    </source>
</evidence>
<organism evidence="10 11">
    <name type="scientific">Aureobasidium melanogenum</name>
    <name type="common">Aureobasidium pullulans var. melanogenum</name>
    <dbReference type="NCBI Taxonomy" id="46634"/>
    <lineage>
        <taxon>Eukaryota</taxon>
        <taxon>Fungi</taxon>
        <taxon>Dikarya</taxon>
        <taxon>Ascomycota</taxon>
        <taxon>Pezizomycotina</taxon>
        <taxon>Dothideomycetes</taxon>
        <taxon>Dothideomycetidae</taxon>
        <taxon>Dothideales</taxon>
        <taxon>Saccotheciaceae</taxon>
        <taxon>Aureobasidium</taxon>
    </lineage>
</organism>
<dbReference type="GO" id="GO:0000026">
    <property type="term" value="F:alpha-1,2-mannosyltransferase activity"/>
    <property type="evidence" value="ECO:0007669"/>
    <property type="project" value="TreeGrafter"/>
</dbReference>
<evidence type="ECO:0000313" key="11">
    <source>
        <dbReference type="Proteomes" id="UP000729357"/>
    </source>
</evidence>
<comment type="caution">
    <text evidence="10">The sequence shown here is derived from an EMBL/GenBank/DDBJ whole genome shotgun (WGS) entry which is preliminary data.</text>
</comment>
<dbReference type="AlphaFoldDB" id="A0A9P8FM19"/>
<protein>
    <submittedName>
        <fullName evidence="10">Nucleotide-diphospho-sugar transferase</fullName>
    </submittedName>
</protein>
<keyword evidence="8" id="KW-0333">Golgi apparatus</keyword>
<dbReference type="InterPro" id="IPR022751">
    <property type="entry name" value="Alpha_mannosyltransferase"/>
</dbReference>
<sequence length="663" mass="73247">MALNPLSGIHQGLVTEQEFASFGNVVFKALKENSPGDVDIKRTGQAVAVVFWTTNAETPRPDLLNLTATDVATMRFAHNAYLQSAQHISLPFQSGASGIVSAAAGKYLPVFVISLRMLRRTGSQLPVELFVDTEAELASHTCQTLLPSMNAHCLRLEDRLGKWARYLASFQVKVFAILASSFENVLFLDADAFVAKDPSHAFVQEPFSSTGLVTWPDFWASSASTHLFEITGQPVPAMNALASTESGQLLVSKSSHALTLLLAAYYNYYGPDMYYPLMSQGGPGEGDKDSFILAARVAQAPFHQVKKCVDTIGYYEHGAYHGGAMLQYDPTQDSTSATASVATMDNPPDAFSVHHNIPKYDPVQLFDAGVLVDAKTGVPHRLIGTKEETEKRFGRDIEKELWEEIDYVSCELGNQIVGWKTIPTTQDEIGTCDKVRCEKGYNGAPVAPATEDQDLPGFDTGFEIYMRSGDVAEDEPIVALGEDTAHKAIESIREPADDEYEEDEDENGILVIKKRSELKAEADIEESLPVLDPRVADNYTTSLDCIMLRYYMDANVKHTSRDKDIPKNEIVNCIDTSASYAFVLGDQTDSLEKISERLDQEKTIRDGRENWIPFGDVYRHLKTHNVEVRAMSEDTLGKLAKAMDLTIKKILEKLADQVGKSKR</sequence>
<dbReference type="InterPro" id="IPR029044">
    <property type="entry name" value="Nucleotide-diphossugar_trans"/>
</dbReference>
<feature type="non-terminal residue" evidence="10">
    <location>
        <position position="663"/>
    </location>
</feature>
<accession>A0A9P8FM19</accession>
<dbReference type="GO" id="GO:0000139">
    <property type="term" value="C:Golgi membrane"/>
    <property type="evidence" value="ECO:0007669"/>
    <property type="project" value="UniProtKB-SubCell"/>
</dbReference>
<evidence type="ECO:0000256" key="9">
    <source>
        <dbReference type="ARBA" id="ARBA00023136"/>
    </source>
</evidence>
<comment type="similarity">
    <text evidence="3">Belongs to the MNN1/MNT family.</text>
</comment>
<evidence type="ECO:0000256" key="3">
    <source>
        <dbReference type="ARBA" id="ARBA00009105"/>
    </source>
</evidence>
<gene>
    <name evidence="10" type="ORF">KCU98_g11306</name>
</gene>
<name>A0A9P8FM19_AURME</name>
<dbReference type="Gene3D" id="3.90.550.10">
    <property type="entry name" value="Spore Coat Polysaccharide Biosynthesis Protein SpsA, Chain A"/>
    <property type="match status" value="1"/>
</dbReference>
<keyword evidence="9" id="KW-0472">Membrane</keyword>
<dbReference type="SUPFAM" id="SSF53448">
    <property type="entry name" value="Nucleotide-diphospho-sugar transferases"/>
    <property type="match status" value="1"/>
</dbReference>
<dbReference type="Proteomes" id="UP000729357">
    <property type="component" value="Unassembled WGS sequence"/>
</dbReference>
<keyword evidence="5" id="KW-0812">Transmembrane</keyword>
<keyword evidence="7" id="KW-1133">Transmembrane helix</keyword>
<evidence type="ECO:0000256" key="8">
    <source>
        <dbReference type="ARBA" id="ARBA00023034"/>
    </source>
</evidence>
<evidence type="ECO:0000256" key="5">
    <source>
        <dbReference type="ARBA" id="ARBA00022692"/>
    </source>
</evidence>
<reference evidence="10" key="2">
    <citation type="submission" date="2021-08" db="EMBL/GenBank/DDBJ databases">
        <authorList>
            <person name="Gostincar C."/>
            <person name="Sun X."/>
            <person name="Song Z."/>
            <person name="Gunde-Cimerman N."/>
        </authorList>
    </citation>
    <scope>NUCLEOTIDE SEQUENCE</scope>
    <source>
        <strain evidence="10">EXF-9298</strain>
    </source>
</reference>
<dbReference type="EMBL" id="JAHFXS010001794">
    <property type="protein sequence ID" value="KAG9975504.1"/>
    <property type="molecule type" value="Genomic_DNA"/>
</dbReference>
<dbReference type="GO" id="GO:0046354">
    <property type="term" value="P:mannan biosynthetic process"/>
    <property type="evidence" value="ECO:0007669"/>
    <property type="project" value="TreeGrafter"/>
</dbReference>
<evidence type="ECO:0000313" key="10">
    <source>
        <dbReference type="EMBL" id="KAG9975504.1"/>
    </source>
</evidence>